<reference evidence="5 6" key="1">
    <citation type="submission" date="2017-02" db="EMBL/GenBank/DDBJ databases">
        <title>Complete genome sequences of Mycobacterium kansasii strains isolated from rhesus macaques.</title>
        <authorList>
            <person name="Panda A."/>
            <person name="Nagaraj S."/>
            <person name="Zhao X."/>
            <person name="Tettelin H."/>
            <person name="Detolla L.J."/>
        </authorList>
    </citation>
    <scope>NUCLEOTIDE SEQUENCE [LARGE SCALE GENOMIC DNA]</scope>
    <source>
        <strain evidence="5 6">11-3813</strain>
    </source>
</reference>
<evidence type="ECO:0000256" key="1">
    <source>
        <dbReference type="ARBA" id="ARBA00006484"/>
    </source>
</evidence>
<dbReference type="Pfam" id="PF00106">
    <property type="entry name" value="adh_short"/>
    <property type="match status" value="1"/>
</dbReference>
<name>A0A1V3WJH0_MYCKA</name>
<dbReference type="InterPro" id="IPR020904">
    <property type="entry name" value="Sc_DH/Rdtase_CS"/>
</dbReference>
<evidence type="ECO:0000256" key="2">
    <source>
        <dbReference type="ARBA" id="ARBA00023002"/>
    </source>
</evidence>
<dbReference type="PRINTS" id="PR00081">
    <property type="entry name" value="GDHRDH"/>
</dbReference>
<dbReference type="PROSITE" id="PS00061">
    <property type="entry name" value="ADH_SHORT"/>
    <property type="match status" value="1"/>
</dbReference>
<dbReference type="GO" id="GO:0016020">
    <property type="term" value="C:membrane"/>
    <property type="evidence" value="ECO:0007669"/>
    <property type="project" value="TreeGrafter"/>
</dbReference>
<dbReference type="InterPro" id="IPR002347">
    <property type="entry name" value="SDR_fam"/>
</dbReference>
<feature type="region of interest" description="Disordered" evidence="4">
    <location>
        <begin position="193"/>
        <end position="219"/>
    </location>
</feature>
<dbReference type="PANTHER" id="PTHR44196">
    <property type="entry name" value="DEHYDROGENASE/REDUCTASE SDR FAMILY MEMBER 7B"/>
    <property type="match status" value="1"/>
</dbReference>
<comment type="similarity">
    <text evidence="1 3">Belongs to the short-chain dehydrogenases/reductases (SDR) family.</text>
</comment>
<evidence type="ECO:0000256" key="4">
    <source>
        <dbReference type="SAM" id="MobiDB-lite"/>
    </source>
</evidence>
<dbReference type="SUPFAM" id="SSF51735">
    <property type="entry name" value="NAD(P)-binding Rossmann-fold domains"/>
    <property type="match status" value="1"/>
</dbReference>
<comment type="caution">
    <text evidence="5">The sequence shown here is derived from an EMBL/GenBank/DDBJ whole genome shotgun (WGS) entry which is preliminary data.</text>
</comment>
<dbReference type="EMBL" id="MVBM01000009">
    <property type="protein sequence ID" value="OOK66586.1"/>
    <property type="molecule type" value="Genomic_DNA"/>
</dbReference>
<dbReference type="InterPro" id="IPR036291">
    <property type="entry name" value="NAD(P)-bd_dom_sf"/>
</dbReference>
<evidence type="ECO:0000313" key="5">
    <source>
        <dbReference type="EMBL" id="OOK66586.1"/>
    </source>
</evidence>
<gene>
    <name evidence="5" type="ORF">BZL30_8228</name>
</gene>
<dbReference type="PANTHER" id="PTHR44196:SF2">
    <property type="entry name" value="SHORT-CHAIN DEHYDROGENASE-RELATED"/>
    <property type="match status" value="1"/>
</dbReference>
<proteinExistence type="inferred from homology"/>
<protein>
    <submittedName>
        <fullName evidence="5">Short chain dehydrogenase family protein</fullName>
    </submittedName>
</protein>
<organism evidence="5 6">
    <name type="scientific">Mycobacterium kansasii</name>
    <dbReference type="NCBI Taxonomy" id="1768"/>
    <lineage>
        <taxon>Bacteria</taxon>
        <taxon>Bacillati</taxon>
        <taxon>Actinomycetota</taxon>
        <taxon>Actinomycetes</taxon>
        <taxon>Mycobacteriales</taxon>
        <taxon>Mycobacteriaceae</taxon>
        <taxon>Mycobacterium</taxon>
    </lineage>
</organism>
<dbReference type="Gene3D" id="3.40.50.720">
    <property type="entry name" value="NAD(P)-binding Rossmann-like Domain"/>
    <property type="match status" value="1"/>
</dbReference>
<dbReference type="PRINTS" id="PR00080">
    <property type="entry name" value="SDRFAMILY"/>
</dbReference>
<sequence>MSLPKPNKQATVVITGASSGIGVELARGLARRGFPLMLVARRRERLEELADQLRAEFSVGVEVLPLDLADAQARAQLADRLGTDEIAGLCNSAGFGTSGRFYELSPERESEQVTLNALALMELTRAALPGMVERGAGAVLNIASIAGFQPIPFMAVYSASKAFVLTFSEAVQEELHGTGVSVTALCRARCLPSGRRSPVPSGSAFPSRRCRRERSPKPRSAGCLPANAPWCRVRCPSWSAPAADSYREPCCCPRSGSATGCAGDPVAKACHLTSHLSQWCLDRRRAGAGRPAICPPQLENSK</sequence>
<dbReference type="Proteomes" id="UP000189229">
    <property type="component" value="Unassembled WGS sequence"/>
</dbReference>
<keyword evidence="2" id="KW-0560">Oxidoreductase</keyword>
<evidence type="ECO:0000313" key="6">
    <source>
        <dbReference type="Proteomes" id="UP000189229"/>
    </source>
</evidence>
<dbReference type="AlphaFoldDB" id="A0A1V3WJH0"/>
<evidence type="ECO:0000256" key="3">
    <source>
        <dbReference type="RuleBase" id="RU000363"/>
    </source>
</evidence>
<dbReference type="GO" id="GO:0016491">
    <property type="term" value="F:oxidoreductase activity"/>
    <property type="evidence" value="ECO:0007669"/>
    <property type="project" value="UniProtKB-KW"/>
</dbReference>
<feature type="compositionally biased region" description="Low complexity" evidence="4">
    <location>
        <begin position="193"/>
        <end position="207"/>
    </location>
</feature>
<accession>A0A1V3WJH0</accession>